<evidence type="ECO:0000256" key="2">
    <source>
        <dbReference type="ARBA" id="ARBA00022801"/>
    </source>
</evidence>
<dbReference type="RefSeq" id="WP_067386717.1">
    <property type="nucleotide sequence ID" value="NZ_CP015839.1"/>
</dbReference>
<reference evidence="5 6" key="2">
    <citation type="journal article" date="2018" name="Int. J. Syst. Evol. Microbiol.">
        <title>Marinobacterium aestuarii sp. nov., a benzene-degrading marine bacterium isolated from estuary sediment.</title>
        <authorList>
            <person name="Bae S.S."/>
            <person name="Jung J."/>
            <person name="Chung D."/>
            <person name="Baek K."/>
        </authorList>
    </citation>
    <scope>NUCLEOTIDE SEQUENCE [LARGE SCALE GENOMIC DNA]</scope>
    <source>
        <strain evidence="5 6">ST58-10</strain>
    </source>
</reference>
<dbReference type="Proteomes" id="UP000078070">
    <property type="component" value="Chromosome"/>
</dbReference>
<keyword evidence="2 3" id="KW-0378">Hydrolase</keyword>
<sequence>MSSVDEHNPLPDGELSLKLPASSQATNMFGDVYGGWVVARAVEAAEIRAAKIAEGRIATVSVGSMDFLSPVLVGTILSFYTRVVELGNSSARILVEVWGRCPDGRELRKVTETECVQVAIDQHGHIRPLPTQ</sequence>
<dbReference type="Gene3D" id="3.10.129.10">
    <property type="entry name" value="Hotdog Thioesterase"/>
    <property type="match status" value="1"/>
</dbReference>
<dbReference type="KEGG" id="mars:A8C75_22420"/>
<dbReference type="Pfam" id="PF03061">
    <property type="entry name" value="4HBT"/>
    <property type="match status" value="1"/>
</dbReference>
<evidence type="ECO:0000313" key="6">
    <source>
        <dbReference type="Proteomes" id="UP000078070"/>
    </source>
</evidence>
<dbReference type="InterPro" id="IPR040170">
    <property type="entry name" value="Cytosol_ACT"/>
</dbReference>
<dbReference type="InterPro" id="IPR006683">
    <property type="entry name" value="Thioestr_dom"/>
</dbReference>
<dbReference type="InterPro" id="IPR033120">
    <property type="entry name" value="HOTDOG_ACOT"/>
</dbReference>
<evidence type="ECO:0000259" key="4">
    <source>
        <dbReference type="PROSITE" id="PS51770"/>
    </source>
</evidence>
<name>A0A1A9F4Q8_9GAMM</name>
<dbReference type="PANTHER" id="PTHR11049:SF5">
    <property type="entry name" value="ACYL-COA THIOESTER HYDROLASE YCIA"/>
    <property type="match status" value="1"/>
</dbReference>
<dbReference type="GO" id="GO:0005829">
    <property type="term" value="C:cytosol"/>
    <property type="evidence" value="ECO:0007669"/>
    <property type="project" value="TreeGrafter"/>
</dbReference>
<accession>A0A1A9F4Q8</accession>
<evidence type="ECO:0000256" key="3">
    <source>
        <dbReference type="PROSITE-ProRule" id="PRU01106"/>
    </source>
</evidence>
<dbReference type="InterPro" id="IPR029069">
    <property type="entry name" value="HotDog_dom_sf"/>
</dbReference>
<dbReference type="GO" id="GO:0006637">
    <property type="term" value="P:acyl-CoA metabolic process"/>
    <property type="evidence" value="ECO:0007669"/>
    <property type="project" value="TreeGrafter"/>
</dbReference>
<evidence type="ECO:0000256" key="1">
    <source>
        <dbReference type="ARBA" id="ARBA00010458"/>
    </source>
</evidence>
<dbReference type="CDD" id="cd03442">
    <property type="entry name" value="BFIT_BACH"/>
    <property type="match status" value="1"/>
</dbReference>
<proteinExistence type="inferred from homology"/>
<organism evidence="5 6">
    <name type="scientific">Marinobacterium aestuarii</name>
    <dbReference type="NCBI Taxonomy" id="1821621"/>
    <lineage>
        <taxon>Bacteria</taxon>
        <taxon>Pseudomonadati</taxon>
        <taxon>Pseudomonadota</taxon>
        <taxon>Gammaproteobacteria</taxon>
        <taxon>Oceanospirillales</taxon>
        <taxon>Oceanospirillaceae</taxon>
        <taxon>Marinobacterium</taxon>
    </lineage>
</organism>
<feature type="domain" description="HotDog ACOT-type" evidence="4">
    <location>
        <begin position="11"/>
        <end position="123"/>
    </location>
</feature>
<evidence type="ECO:0000313" key="5">
    <source>
        <dbReference type="EMBL" id="ANG64960.1"/>
    </source>
</evidence>
<reference evidence="6" key="1">
    <citation type="submission" date="2016-05" db="EMBL/GenBank/DDBJ databases">
        <authorList>
            <person name="Baek K."/>
            <person name="Yang S.-J."/>
        </authorList>
    </citation>
    <scope>NUCLEOTIDE SEQUENCE [LARGE SCALE GENOMIC DNA]</scope>
    <source>
        <strain evidence="6">ST58-10</strain>
    </source>
</reference>
<dbReference type="STRING" id="1821621.A8C75_22420"/>
<dbReference type="AlphaFoldDB" id="A0A1A9F4Q8"/>
<dbReference type="GO" id="GO:0052816">
    <property type="term" value="F:long-chain fatty acyl-CoA hydrolase activity"/>
    <property type="evidence" value="ECO:0007669"/>
    <property type="project" value="TreeGrafter"/>
</dbReference>
<dbReference type="PROSITE" id="PS51770">
    <property type="entry name" value="HOTDOG_ACOT"/>
    <property type="match status" value="1"/>
</dbReference>
<dbReference type="PANTHER" id="PTHR11049">
    <property type="entry name" value="ACYL COENZYME A THIOESTER HYDROLASE"/>
    <property type="match status" value="1"/>
</dbReference>
<keyword evidence="6" id="KW-1185">Reference proteome</keyword>
<dbReference type="SUPFAM" id="SSF54637">
    <property type="entry name" value="Thioesterase/thiol ester dehydrase-isomerase"/>
    <property type="match status" value="1"/>
</dbReference>
<protein>
    <submittedName>
        <fullName evidence="5">Acyl-CoA thioesterase</fullName>
    </submittedName>
</protein>
<dbReference type="EMBL" id="CP015839">
    <property type="protein sequence ID" value="ANG64960.1"/>
    <property type="molecule type" value="Genomic_DNA"/>
</dbReference>
<dbReference type="OrthoDB" id="9801856at2"/>
<comment type="similarity">
    <text evidence="1">Belongs to the acyl coenzyme A hydrolase family.</text>
</comment>
<dbReference type="GO" id="GO:0009062">
    <property type="term" value="P:fatty acid catabolic process"/>
    <property type="evidence" value="ECO:0007669"/>
    <property type="project" value="TreeGrafter"/>
</dbReference>
<gene>
    <name evidence="5" type="ORF">A8C75_22420</name>
</gene>